<dbReference type="Gene3D" id="3.40.50.880">
    <property type="match status" value="1"/>
</dbReference>
<proteinExistence type="inferred from homology"/>
<accession>A0A0S4L6B1</accession>
<protein>
    <recommendedName>
        <fullName evidence="5">gamma-glutamyl-gamma-aminobutyrate hydrolase</fullName>
        <ecNumber evidence="5">3.5.1.94</ecNumber>
    </recommendedName>
</protein>
<dbReference type="Proteomes" id="UP000199032">
    <property type="component" value="Unassembled WGS sequence"/>
</dbReference>
<name>A0A0S4L6B1_9BACT</name>
<dbReference type="GO" id="GO:0005829">
    <property type="term" value="C:cytosol"/>
    <property type="evidence" value="ECO:0007669"/>
    <property type="project" value="TreeGrafter"/>
</dbReference>
<dbReference type="PROSITE" id="PS51273">
    <property type="entry name" value="GATASE_TYPE_1"/>
    <property type="match status" value="1"/>
</dbReference>
<comment type="similarity">
    <text evidence="1">Belongs to the peptidase C26 family.</text>
</comment>
<reference evidence="6 7" key="1">
    <citation type="submission" date="2015-10" db="EMBL/GenBank/DDBJ databases">
        <authorList>
            <person name="Gilbert D.G."/>
        </authorList>
    </citation>
    <scope>NUCLEOTIDE SEQUENCE [LARGE SCALE GENOMIC DNA]</scope>
    <source>
        <strain evidence="6">COMA1</strain>
    </source>
</reference>
<dbReference type="EC" id="3.5.1.94" evidence="5"/>
<dbReference type="RefSeq" id="WP_245630845.1">
    <property type="nucleotide sequence ID" value="NZ_CZQA01000001.1"/>
</dbReference>
<dbReference type="STRING" id="1742972.COMA1_10947"/>
<dbReference type="PANTHER" id="PTHR43235:SF1">
    <property type="entry name" value="GLUTAMINE AMIDOTRANSFERASE PB2B2.05-RELATED"/>
    <property type="match status" value="1"/>
</dbReference>
<dbReference type="InterPro" id="IPR029062">
    <property type="entry name" value="Class_I_gatase-like"/>
</dbReference>
<dbReference type="EMBL" id="CZQA01000001">
    <property type="protein sequence ID" value="CUS33045.1"/>
    <property type="molecule type" value="Genomic_DNA"/>
</dbReference>
<dbReference type="InterPro" id="IPR011697">
    <property type="entry name" value="Peptidase_C26"/>
</dbReference>
<dbReference type="GO" id="GO:0033969">
    <property type="term" value="F:gamma-glutamyl-gamma-aminobutyrate hydrolase activity"/>
    <property type="evidence" value="ECO:0007669"/>
    <property type="project" value="UniProtKB-EC"/>
</dbReference>
<evidence type="ECO:0000256" key="2">
    <source>
        <dbReference type="ARBA" id="ARBA00052718"/>
    </source>
</evidence>
<gene>
    <name evidence="6" type="ORF">COMA1_10947</name>
</gene>
<keyword evidence="7" id="KW-1185">Reference proteome</keyword>
<dbReference type="AlphaFoldDB" id="A0A0S4L6B1"/>
<dbReference type="FunFam" id="3.40.50.880:FF:000030">
    <property type="entry name" value="Gamma-glutamyl-gamma-aminobutyrate hydrolase PuuD"/>
    <property type="match status" value="1"/>
</dbReference>
<sequence>MMKPVIGVTPDFNAGDRKDMGGAEPTYFLRARYIRAIEELGGVPLILPLVVASADRRRLLDCVDGLLLTGSGPDLPPRLYGEKQRYQFPLVSQRRADFELEMVHQARRRDIPLLGICGGMQAVNVACGGSLFQDIPAQVPHAMDHRQKTKAVSVSHTVTVVPNSLLRKIVGKEKLMVNSSHHQSVKAVAPSLIASAVAPDGIVEAIESPTHRFLLAIQWHPEFLFDRHLVHRRLFEALLRAVRRTRA</sequence>
<dbReference type="PANTHER" id="PTHR43235">
    <property type="entry name" value="GLUTAMINE AMIDOTRANSFERASE PB2B2.05-RELATED"/>
    <property type="match status" value="1"/>
</dbReference>
<dbReference type="GO" id="GO:0006598">
    <property type="term" value="P:polyamine catabolic process"/>
    <property type="evidence" value="ECO:0007669"/>
    <property type="project" value="TreeGrafter"/>
</dbReference>
<comment type="catalytic activity">
    <reaction evidence="2">
        <text>4-(gamma-L-glutamylamino)butanoate + H2O = 4-aminobutanoate + L-glutamate</text>
        <dbReference type="Rhea" id="RHEA:19737"/>
        <dbReference type="ChEBI" id="CHEBI:15377"/>
        <dbReference type="ChEBI" id="CHEBI:29985"/>
        <dbReference type="ChEBI" id="CHEBI:58800"/>
        <dbReference type="ChEBI" id="CHEBI:59888"/>
        <dbReference type="EC" id="3.5.1.94"/>
    </reaction>
</comment>
<evidence type="ECO:0000313" key="7">
    <source>
        <dbReference type="Proteomes" id="UP000199032"/>
    </source>
</evidence>
<dbReference type="Pfam" id="PF07722">
    <property type="entry name" value="Peptidase_C26"/>
    <property type="match status" value="1"/>
</dbReference>
<dbReference type="CDD" id="cd01745">
    <property type="entry name" value="GATase1_2"/>
    <property type="match status" value="1"/>
</dbReference>
<keyword evidence="6" id="KW-0378">Hydrolase</keyword>
<organism evidence="6 7">
    <name type="scientific">Candidatus Nitrospira nitrosa</name>
    <dbReference type="NCBI Taxonomy" id="1742972"/>
    <lineage>
        <taxon>Bacteria</taxon>
        <taxon>Pseudomonadati</taxon>
        <taxon>Nitrospirota</taxon>
        <taxon>Nitrospiria</taxon>
        <taxon>Nitrospirales</taxon>
        <taxon>Nitrospiraceae</taxon>
        <taxon>Nitrospira</taxon>
    </lineage>
</organism>
<evidence type="ECO:0000256" key="1">
    <source>
        <dbReference type="ARBA" id="ARBA00011083"/>
    </source>
</evidence>
<evidence type="ECO:0000256" key="3">
    <source>
        <dbReference type="ARBA" id="ARBA00055068"/>
    </source>
</evidence>
<dbReference type="SUPFAM" id="SSF52317">
    <property type="entry name" value="Class I glutamine amidotransferase-like"/>
    <property type="match status" value="1"/>
</dbReference>
<evidence type="ECO:0000313" key="6">
    <source>
        <dbReference type="EMBL" id="CUS33045.1"/>
    </source>
</evidence>
<comment type="pathway">
    <text evidence="4">Amine and polyamine degradation; putrescine degradation; 4-aminobutanoate from putrescine: step 4/4.</text>
</comment>
<dbReference type="InterPro" id="IPR044668">
    <property type="entry name" value="PuuD-like"/>
</dbReference>
<evidence type="ECO:0000256" key="5">
    <source>
        <dbReference type="ARBA" id="ARBA00066788"/>
    </source>
</evidence>
<evidence type="ECO:0000256" key="4">
    <source>
        <dbReference type="ARBA" id="ARBA00060634"/>
    </source>
</evidence>
<comment type="function">
    <text evidence="3">Involved in the breakdown of putrescine via hydrolysis of the gamma-glutamyl linkage of gamma-glutamyl-gamma-aminobutyrate.</text>
</comment>